<evidence type="ECO:0000313" key="1">
    <source>
        <dbReference type="EMBL" id="RHK38764.1"/>
    </source>
</evidence>
<accession>A0A415G6U4</accession>
<dbReference type="EMBL" id="QRNJ01000031">
    <property type="protein sequence ID" value="RHK38764.1"/>
    <property type="molecule type" value="Genomic_DNA"/>
</dbReference>
<comment type="caution">
    <text evidence="1">The sequence shown here is derived from an EMBL/GenBank/DDBJ whole genome shotgun (WGS) entry which is preliminary data.</text>
</comment>
<gene>
    <name evidence="1" type="ORF">DW068_08765</name>
</gene>
<dbReference type="AlphaFoldDB" id="A0A415G6U4"/>
<evidence type="ECO:0008006" key="3">
    <source>
        <dbReference type="Google" id="ProtNLM"/>
    </source>
</evidence>
<evidence type="ECO:0000313" key="2">
    <source>
        <dbReference type="Proteomes" id="UP000283497"/>
    </source>
</evidence>
<organism evidence="1 2">
    <name type="scientific">Anaerobutyricum hallii</name>
    <dbReference type="NCBI Taxonomy" id="39488"/>
    <lineage>
        <taxon>Bacteria</taxon>
        <taxon>Bacillati</taxon>
        <taxon>Bacillota</taxon>
        <taxon>Clostridia</taxon>
        <taxon>Lachnospirales</taxon>
        <taxon>Lachnospiraceae</taxon>
        <taxon>Anaerobutyricum</taxon>
    </lineage>
</organism>
<dbReference type="Proteomes" id="UP000283497">
    <property type="component" value="Unassembled WGS sequence"/>
</dbReference>
<dbReference type="RefSeq" id="WP_118314599.1">
    <property type="nucleotide sequence ID" value="NZ_CALLAX010000079.1"/>
</dbReference>
<reference evidence="1 2" key="1">
    <citation type="submission" date="2018-08" db="EMBL/GenBank/DDBJ databases">
        <title>A genome reference for cultivated species of the human gut microbiota.</title>
        <authorList>
            <person name="Zou Y."/>
            <person name="Xue W."/>
            <person name="Luo G."/>
        </authorList>
    </citation>
    <scope>NUCLEOTIDE SEQUENCE [LARGE SCALE GENOMIC DNA]</scope>
    <source>
        <strain evidence="1 2">AF45-14BH</strain>
    </source>
</reference>
<name>A0A415G6U4_9FIRM</name>
<proteinExistence type="predicted"/>
<sequence>MKKISIKNKRYTTRLALNDGTKILIPKPYIWGTFEKAHGCSLRNGVCIALQFLKVRQKNGTIWNPEEIYNWAKKNVRGYTGSKLTIYGTMKVINSICHYRHATWHPITGKNNSVVVKRIKAALNDNCIVLFEQRNPIHTVAFVGYDKKGRLVVVDNGRVVKSNIRNQVRNKALRGNAKTAEQTNWFKTAVKAAGYVTVRKK</sequence>
<protein>
    <recommendedName>
        <fullName evidence="3">Peptidase C39-like domain-containing protein</fullName>
    </recommendedName>
</protein>